<comment type="similarity">
    <text evidence="1 3">Belongs to the short-chain dehydrogenases/reductases (SDR) family.</text>
</comment>
<accession>A0A846YPK0</accession>
<evidence type="ECO:0000256" key="4">
    <source>
        <dbReference type="SAM" id="MobiDB-lite"/>
    </source>
</evidence>
<evidence type="ECO:0000313" key="5">
    <source>
        <dbReference type="EMBL" id="NKY61027.1"/>
    </source>
</evidence>
<gene>
    <name evidence="5" type="ORF">HGA15_33815</name>
</gene>
<organism evidence="5 6">
    <name type="scientific">Nocardia flavorosea</name>
    <dbReference type="NCBI Taxonomy" id="53429"/>
    <lineage>
        <taxon>Bacteria</taxon>
        <taxon>Bacillati</taxon>
        <taxon>Actinomycetota</taxon>
        <taxon>Actinomycetes</taxon>
        <taxon>Mycobacteriales</taxon>
        <taxon>Nocardiaceae</taxon>
        <taxon>Nocardia</taxon>
    </lineage>
</organism>
<name>A0A846YPK0_9NOCA</name>
<dbReference type="PRINTS" id="PR00080">
    <property type="entry name" value="SDRFAMILY"/>
</dbReference>
<evidence type="ECO:0000313" key="6">
    <source>
        <dbReference type="Proteomes" id="UP000570678"/>
    </source>
</evidence>
<comment type="caution">
    <text evidence="5">The sequence shown here is derived from an EMBL/GenBank/DDBJ whole genome shotgun (WGS) entry which is preliminary data.</text>
</comment>
<dbReference type="EMBL" id="JAAXOT010000037">
    <property type="protein sequence ID" value="NKY61027.1"/>
    <property type="molecule type" value="Genomic_DNA"/>
</dbReference>
<evidence type="ECO:0000256" key="2">
    <source>
        <dbReference type="ARBA" id="ARBA00023002"/>
    </source>
</evidence>
<feature type="region of interest" description="Disordered" evidence="4">
    <location>
        <begin position="274"/>
        <end position="298"/>
    </location>
</feature>
<protein>
    <submittedName>
        <fullName evidence="5">SDR family NAD(P)-dependent oxidoreductase</fullName>
    </submittedName>
</protein>
<dbReference type="Gene3D" id="3.40.50.720">
    <property type="entry name" value="NAD(P)-binding Rossmann-like Domain"/>
    <property type="match status" value="1"/>
</dbReference>
<reference evidence="5 6" key="1">
    <citation type="submission" date="2020-04" db="EMBL/GenBank/DDBJ databases">
        <title>MicrobeNet Type strains.</title>
        <authorList>
            <person name="Nicholson A.C."/>
        </authorList>
    </citation>
    <scope>NUCLEOTIDE SEQUENCE [LARGE SCALE GENOMIC DNA]</scope>
    <source>
        <strain evidence="5 6">JCM 3332</strain>
    </source>
</reference>
<dbReference type="CDD" id="cd05374">
    <property type="entry name" value="17beta-HSD-like_SDR_c"/>
    <property type="match status" value="1"/>
</dbReference>
<dbReference type="RefSeq" id="WP_063916115.1">
    <property type="nucleotide sequence ID" value="NZ_JAAXOT010000037.1"/>
</dbReference>
<dbReference type="PRINTS" id="PR00081">
    <property type="entry name" value="GDHRDH"/>
</dbReference>
<evidence type="ECO:0000256" key="1">
    <source>
        <dbReference type="ARBA" id="ARBA00006484"/>
    </source>
</evidence>
<dbReference type="SUPFAM" id="SSF51735">
    <property type="entry name" value="NAD(P)-binding Rossmann-fold domains"/>
    <property type="match status" value="1"/>
</dbReference>
<dbReference type="InterPro" id="IPR036291">
    <property type="entry name" value="NAD(P)-bd_dom_sf"/>
</dbReference>
<dbReference type="PANTHER" id="PTHR43976">
    <property type="entry name" value="SHORT CHAIN DEHYDROGENASE"/>
    <property type="match status" value="1"/>
</dbReference>
<dbReference type="Pfam" id="PF00106">
    <property type="entry name" value="adh_short"/>
    <property type="match status" value="1"/>
</dbReference>
<dbReference type="GO" id="GO:0016491">
    <property type="term" value="F:oxidoreductase activity"/>
    <property type="evidence" value="ECO:0007669"/>
    <property type="project" value="UniProtKB-KW"/>
</dbReference>
<dbReference type="InterPro" id="IPR002347">
    <property type="entry name" value="SDR_fam"/>
</dbReference>
<dbReference type="PANTHER" id="PTHR43976:SF16">
    <property type="entry name" value="SHORT-CHAIN DEHYDROGENASE_REDUCTASE FAMILY PROTEIN"/>
    <property type="match status" value="1"/>
</dbReference>
<dbReference type="NCBIfam" id="NF004824">
    <property type="entry name" value="PRK06180.1"/>
    <property type="match status" value="1"/>
</dbReference>
<dbReference type="Proteomes" id="UP000570678">
    <property type="component" value="Unassembled WGS sequence"/>
</dbReference>
<sequence length="298" mass="31697">MTDRTRRWLISGVSSGLGRALLEKLAADGEQVIGTVRKTADRDRLAELGSGVIPVQIDLTDSADNVTAAVQQAIEQLGGLDILVNCAGYGLIGAVEETTEDEARHQLETNFWGPWKLTRAALPFLRASSAAHIVNVSSIAGFSGAPAMGLYDASKFALEGMSEALRLELEPLGVRVTIVEPGGFRTNWAGPGLVMSENEIPEYAPSTEWIRKRLRSQSGSQPGDPERAAAVIVTLIDSPKPPLRLPLGSDAAKALRAKSTSILSELDEWSAVSASTDFPVEEQGPTSNSGRIASTPRP</sequence>
<dbReference type="InterPro" id="IPR051911">
    <property type="entry name" value="SDR_oxidoreductase"/>
</dbReference>
<keyword evidence="6" id="KW-1185">Reference proteome</keyword>
<dbReference type="AlphaFoldDB" id="A0A846YPK0"/>
<proteinExistence type="inferred from homology"/>
<keyword evidence="2" id="KW-0560">Oxidoreductase</keyword>
<evidence type="ECO:0000256" key="3">
    <source>
        <dbReference type="RuleBase" id="RU000363"/>
    </source>
</evidence>